<evidence type="ECO:0000313" key="3">
    <source>
        <dbReference type="Proteomes" id="UP000198651"/>
    </source>
</evidence>
<evidence type="ECO:0000256" key="1">
    <source>
        <dbReference type="SAM" id="MobiDB-lite"/>
    </source>
</evidence>
<protein>
    <submittedName>
        <fullName evidence="2">Uncharacterized protein</fullName>
    </submittedName>
</protein>
<gene>
    <name evidence="2" type="ORF">Ark11_1117</name>
</gene>
<reference evidence="3" key="1">
    <citation type="submission" date="2015-11" db="EMBL/GenBank/DDBJ databases">
        <authorList>
            <person name="Seth-Smith H.M.B."/>
        </authorList>
    </citation>
    <scope>NUCLEOTIDE SEQUENCE [LARGE SCALE GENOMIC DNA]</scope>
    <source>
        <strain evidence="3">2013Ark11</strain>
    </source>
</reference>
<proteinExistence type="predicted"/>
<accession>A0A0S4M5C9</accession>
<dbReference type="Proteomes" id="UP000198651">
    <property type="component" value="Chromosome I"/>
</dbReference>
<sequence length="294" mass="32921">MAYYLPVHLSEFESAAEPDSDKATSGASSDCAASSSLLSQSELKPESFLGYRSKKRTYDGGCSSDSDGDDCYDYKSRAKKMAHEGNCLSGLKCDLRDSCKSRAKKRFYDREDLSDLDSDCDSKSSKRVCGEVNLLSNFDSESKSEKPSNEDSESLSDILSKLFVEGDDCYPISYSALMALSPEEEYDERGFNSEGVHRNRSMYDDAGYSIYGYNRNGYNRDGFDRDGYDEKGYNKDGFDRAGFYTTGSIYDAEGYDSHGFHKSGLHRNGSRYDDDGYNIYGFNEYGSNQFGDYS</sequence>
<evidence type="ECO:0000313" key="2">
    <source>
        <dbReference type="EMBL" id="CUT17930.1"/>
    </source>
</evidence>
<dbReference type="RefSeq" id="WP_176695813.1">
    <property type="nucleotide sequence ID" value="NZ_LN906597.1"/>
</dbReference>
<dbReference type="EMBL" id="LN906597">
    <property type="protein sequence ID" value="CUT17930.1"/>
    <property type="molecule type" value="Genomic_DNA"/>
</dbReference>
<keyword evidence="3" id="KW-1185">Reference proteome</keyword>
<feature type="compositionally biased region" description="Low complexity" evidence="1">
    <location>
        <begin position="25"/>
        <end position="42"/>
    </location>
</feature>
<feature type="region of interest" description="Disordered" evidence="1">
    <location>
        <begin position="15"/>
        <end position="42"/>
    </location>
</feature>
<dbReference type="STRING" id="1561003.Ark11_1117"/>
<name>A0A0S4M5C9_9BURK</name>
<organism evidence="2 3">
    <name type="scientific">Candidatus Ichthyocystis hellenicum</name>
    <dbReference type="NCBI Taxonomy" id="1561003"/>
    <lineage>
        <taxon>Bacteria</taxon>
        <taxon>Pseudomonadati</taxon>
        <taxon>Pseudomonadota</taxon>
        <taxon>Betaproteobacteria</taxon>
        <taxon>Burkholderiales</taxon>
        <taxon>Candidatus Ichthyocystis</taxon>
    </lineage>
</organism>
<dbReference type="AlphaFoldDB" id="A0A0S4M5C9"/>